<keyword evidence="6" id="KW-0276">Fatty acid metabolism</keyword>
<feature type="domain" description="Ketoreductase" evidence="7">
    <location>
        <begin position="6"/>
        <end position="191"/>
    </location>
</feature>
<comment type="subunit">
    <text evidence="6">Homotetramer.</text>
</comment>
<comment type="similarity">
    <text evidence="2 6">Belongs to the short-chain dehydrogenases/reductases (SDR) family.</text>
</comment>
<evidence type="ECO:0000313" key="9">
    <source>
        <dbReference type="Proteomes" id="UP001333102"/>
    </source>
</evidence>
<dbReference type="NCBIfam" id="NF005559">
    <property type="entry name" value="PRK07231.1"/>
    <property type="match status" value="1"/>
</dbReference>
<dbReference type="InterPro" id="IPR036291">
    <property type="entry name" value="NAD(P)-bd_dom_sf"/>
</dbReference>
<dbReference type="PANTHER" id="PTHR42879">
    <property type="entry name" value="3-OXOACYL-(ACYL-CARRIER-PROTEIN) REDUCTASE"/>
    <property type="match status" value="1"/>
</dbReference>
<dbReference type="PANTHER" id="PTHR42879:SF2">
    <property type="entry name" value="3-OXOACYL-[ACYL-CARRIER-PROTEIN] REDUCTASE FABG"/>
    <property type="match status" value="1"/>
</dbReference>
<dbReference type="InterPro" id="IPR002347">
    <property type="entry name" value="SDR_fam"/>
</dbReference>
<dbReference type="EC" id="1.1.1.100" evidence="3 6"/>
<keyword evidence="9" id="KW-1185">Reference proteome</keyword>
<evidence type="ECO:0000259" key="7">
    <source>
        <dbReference type="SMART" id="SM00822"/>
    </source>
</evidence>
<reference evidence="9" key="1">
    <citation type="submission" date="2023-12" db="EMBL/GenBank/DDBJ databases">
        <title>Novel isolates from deep terrestrial aquifers shed light on the physiology and ecology of the class Limnochordia.</title>
        <authorList>
            <person name="Karnachuk O.V."/>
            <person name="Lukina A.P."/>
            <person name="Avakyan M.R."/>
            <person name="Kadnikov V."/>
            <person name="Begmatov S."/>
            <person name="Beletsky A.V."/>
            <person name="Mardanov A.V."/>
            <person name="Ravin N.V."/>
        </authorList>
    </citation>
    <scope>NUCLEOTIDE SEQUENCE [LARGE SCALE GENOMIC DNA]</scope>
    <source>
        <strain evidence="9">LN</strain>
    </source>
</reference>
<comment type="function">
    <text evidence="6">Catalyzes the NADPH-dependent reduction of beta-ketoacyl-ACP substrates to beta-hydroxyacyl-ACP products, the first reductive step in the elongation cycle of fatty acid biosynthesis.</text>
</comment>
<dbReference type="InterPro" id="IPR011284">
    <property type="entry name" value="3oxo_ACP_reduc"/>
</dbReference>
<dbReference type="NCBIfam" id="NF009466">
    <property type="entry name" value="PRK12826.1-2"/>
    <property type="match status" value="1"/>
</dbReference>
<keyword evidence="6" id="KW-0521">NADP</keyword>
<dbReference type="PRINTS" id="PR00081">
    <property type="entry name" value="GDHRDH"/>
</dbReference>
<dbReference type="InterPro" id="IPR020904">
    <property type="entry name" value="Sc_DH/Rdtase_CS"/>
</dbReference>
<evidence type="ECO:0000256" key="5">
    <source>
        <dbReference type="ARBA" id="ARBA00048508"/>
    </source>
</evidence>
<organism evidence="8 9">
    <name type="scientific">Geochorda subterranea</name>
    <dbReference type="NCBI Taxonomy" id="3109564"/>
    <lineage>
        <taxon>Bacteria</taxon>
        <taxon>Bacillati</taxon>
        <taxon>Bacillota</taxon>
        <taxon>Limnochordia</taxon>
        <taxon>Limnochordales</taxon>
        <taxon>Geochordaceae</taxon>
        <taxon>Geochorda</taxon>
    </lineage>
</organism>
<dbReference type="CDD" id="cd05333">
    <property type="entry name" value="BKR_SDR_c"/>
    <property type="match status" value="1"/>
</dbReference>
<comment type="pathway">
    <text evidence="1 6">Lipid metabolism; fatty acid biosynthesis.</text>
</comment>
<name>A0ABZ1BKK1_9FIRM</name>
<comment type="catalytic activity">
    <reaction evidence="5 6">
        <text>a (3R)-hydroxyacyl-[ACP] + NADP(+) = a 3-oxoacyl-[ACP] + NADPH + H(+)</text>
        <dbReference type="Rhea" id="RHEA:17397"/>
        <dbReference type="Rhea" id="RHEA-COMP:9916"/>
        <dbReference type="Rhea" id="RHEA-COMP:9945"/>
        <dbReference type="ChEBI" id="CHEBI:15378"/>
        <dbReference type="ChEBI" id="CHEBI:57783"/>
        <dbReference type="ChEBI" id="CHEBI:58349"/>
        <dbReference type="ChEBI" id="CHEBI:78776"/>
        <dbReference type="ChEBI" id="CHEBI:78827"/>
        <dbReference type="EC" id="1.1.1.100"/>
    </reaction>
</comment>
<evidence type="ECO:0000256" key="3">
    <source>
        <dbReference type="ARBA" id="ARBA00012948"/>
    </source>
</evidence>
<protein>
    <recommendedName>
        <fullName evidence="3 6">3-oxoacyl-[acyl-carrier-protein] reductase</fullName>
        <ecNumber evidence="3 6">1.1.1.100</ecNumber>
    </recommendedName>
</protein>
<keyword evidence="6" id="KW-0444">Lipid biosynthesis</keyword>
<dbReference type="Pfam" id="PF13561">
    <property type="entry name" value="adh_short_C2"/>
    <property type="match status" value="1"/>
</dbReference>
<evidence type="ECO:0000256" key="2">
    <source>
        <dbReference type="ARBA" id="ARBA00006484"/>
    </source>
</evidence>
<dbReference type="InterPro" id="IPR057326">
    <property type="entry name" value="KR_dom"/>
</dbReference>
<gene>
    <name evidence="8" type="primary">fabG</name>
    <name evidence="8" type="ORF">VLY81_07860</name>
</gene>
<evidence type="ECO:0000313" key="8">
    <source>
        <dbReference type="EMBL" id="WRP13367.1"/>
    </source>
</evidence>
<proteinExistence type="inferred from homology"/>
<dbReference type="RefSeq" id="WP_324667612.1">
    <property type="nucleotide sequence ID" value="NZ_CP141614.1"/>
</dbReference>
<dbReference type="Proteomes" id="UP001333102">
    <property type="component" value="Chromosome"/>
</dbReference>
<keyword evidence="4 6" id="KW-0560">Oxidoreductase</keyword>
<dbReference type="InterPro" id="IPR050259">
    <property type="entry name" value="SDR"/>
</dbReference>
<evidence type="ECO:0000256" key="6">
    <source>
        <dbReference type="RuleBase" id="RU366074"/>
    </source>
</evidence>
<dbReference type="GO" id="GO:0004316">
    <property type="term" value="F:3-oxoacyl-[acyl-carrier-protein] reductase (NADPH) activity"/>
    <property type="evidence" value="ECO:0007669"/>
    <property type="project" value="UniProtKB-EC"/>
</dbReference>
<sequence>MTLSGRAALVTGGSRGIGYAIAHRLAREGARVALCSRRADQAEEAARRIAAETGADVVGWEGDVAQPETAERLVGAALQRFGSLEILVNNAGITRDGLLVRMSDADWHQVMTTNLESVYRMSRAALRPMLRQRYGRIVNVSSVAGLVGNPGQCNYAASKAAIVGFSKSLAREVATRNITVNVVAPGFIETEMTGDPTPKQQALSAQVPMGRLGRPEEVAAAVAFLASDDASYVTGHVLVIDGGLTMAG</sequence>
<dbReference type="SMART" id="SM00822">
    <property type="entry name" value="PKS_KR"/>
    <property type="match status" value="1"/>
</dbReference>
<accession>A0ABZ1BKK1</accession>
<dbReference type="PROSITE" id="PS00061">
    <property type="entry name" value="ADH_SHORT"/>
    <property type="match status" value="1"/>
</dbReference>
<keyword evidence="6" id="KW-0275">Fatty acid biosynthesis</keyword>
<keyword evidence="6" id="KW-0443">Lipid metabolism</keyword>
<dbReference type="Gene3D" id="3.40.50.720">
    <property type="entry name" value="NAD(P)-binding Rossmann-like Domain"/>
    <property type="match status" value="1"/>
</dbReference>
<dbReference type="PRINTS" id="PR00080">
    <property type="entry name" value="SDRFAMILY"/>
</dbReference>
<evidence type="ECO:0000256" key="4">
    <source>
        <dbReference type="ARBA" id="ARBA00023002"/>
    </source>
</evidence>
<dbReference type="EMBL" id="CP141614">
    <property type="protein sequence ID" value="WRP13367.1"/>
    <property type="molecule type" value="Genomic_DNA"/>
</dbReference>
<dbReference type="SUPFAM" id="SSF51735">
    <property type="entry name" value="NAD(P)-binding Rossmann-fold domains"/>
    <property type="match status" value="1"/>
</dbReference>
<evidence type="ECO:0000256" key="1">
    <source>
        <dbReference type="ARBA" id="ARBA00005194"/>
    </source>
</evidence>
<dbReference type="NCBIfam" id="TIGR01830">
    <property type="entry name" value="3oxo_ACP_reduc"/>
    <property type="match status" value="1"/>
</dbReference>